<evidence type="ECO:0000313" key="19">
    <source>
        <dbReference type="Proteomes" id="UP000494040"/>
    </source>
</evidence>
<evidence type="ECO:0000256" key="1">
    <source>
        <dbReference type="ARBA" id="ARBA00001946"/>
    </source>
</evidence>
<evidence type="ECO:0000256" key="12">
    <source>
        <dbReference type="ARBA" id="ARBA00023212"/>
    </source>
</evidence>
<dbReference type="Proteomes" id="UP000494040">
    <property type="component" value="Unassembled WGS sequence"/>
</dbReference>
<keyword evidence="6 15" id="KW-0493">Microtubule</keyword>
<dbReference type="Gene3D" id="3.40.50.1440">
    <property type="entry name" value="Tubulin/FtsZ, GTPase domain"/>
    <property type="match status" value="1"/>
</dbReference>
<organism evidence="18 19">
    <name type="scientific">Cimex lectularius</name>
    <name type="common">Bed bug</name>
    <name type="synonym">Acanthia lectularia</name>
    <dbReference type="NCBI Taxonomy" id="79782"/>
    <lineage>
        <taxon>Eukaryota</taxon>
        <taxon>Metazoa</taxon>
        <taxon>Ecdysozoa</taxon>
        <taxon>Arthropoda</taxon>
        <taxon>Hexapoda</taxon>
        <taxon>Insecta</taxon>
        <taxon>Pterygota</taxon>
        <taxon>Neoptera</taxon>
        <taxon>Paraneoptera</taxon>
        <taxon>Hemiptera</taxon>
        <taxon>Heteroptera</taxon>
        <taxon>Panheteroptera</taxon>
        <taxon>Cimicomorpha</taxon>
        <taxon>Cimicidae</taxon>
        <taxon>Cimex</taxon>
    </lineage>
</organism>
<name>A0A8I6RU23_CIMLE</name>
<keyword evidence="11 15" id="KW-0342">GTP-binding</keyword>
<reference evidence="18" key="1">
    <citation type="submission" date="2022-01" db="UniProtKB">
        <authorList>
            <consortium name="EnsemblMetazoa"/>
        </authorList>
    </citation>
    <scope>IDENTIFICATION</scope>
</reference>
<dbReference type="InterPro" id="IPR003008">
    <property type="entry name" value="Tubulin_FtsZ_GTPase"/>
</dbReference>
<evidence type="ECO:0000259" key="17">
    <source>
        <dbReference type="SMART" id="SM00865"/>
    </source>
</evidence>
<evidence type="ECO:0000256" key="8">
    <source>
        <dbReference type="ARBA" id="ARBA00022741"/>
    </source>
</evidence>
<sequence>MREVISLHIGQAGVQIGGALWELYCAEHGIEPNGELEKEKEHSMGLGSFFRSLPNGKFTPRTIFADLEPTVIDELKTGKYKNLYSNSFIEGDEDAANNYARGYYTVGRQSVQKTMEAIRDKIAGCEQCQGFMIYHSLGGGTGSGFVASLLEEIVTDYPKHGLLEIAIYPSPTMSTAVVEPYNTILSTHCTMETSKCVVLTDNESMYKICTDKLEIDQPNYKNINGVLAQAVSAMTTGMRFEGDLMADFLDFQTNLVPFPRLHFPIVSLAPVIGNTVTEKEPSTIPELTGKCFDSSYRLTNCDNEWGKYISCCLMYRGDVTPKDINESLASIKSRKNINFVEWCPTGFKVSINSQAPASLDGDESCRVKRSVCMLCNNTSIKDSWQSLVRKYDAMTAKGAFYHWYLGEGMEQSEFFEAGENIKTLVKDYEELLV</sequence>
<dbReference type="Pfam" id="PF03953">
    <property type="entry name" value="Tubulin_C"/>
    <property type="match status" value="1"/>
</dbReference>
<evidence type="ECO:0000256" key="9">
    <source>
        <dbReference type="ARBA" id="ARBA00022801"/>
    </source>
</evidence>
<keyword evidence="9" id="KW-0378">Hydrolase</keyword>
<dbReference type="Gene3D" id="3.30.1330.20">
    <property type="entry name" value="Tubulin/FtsZ, C-terminal domain"/>
    <property type="match status" value="1"/>
</dbReference>
<evidence type="ECO:0000256" key="5">
    <source>
        <dbReference type="ARBA" id="ARBA00022490"/>
    </source>
</evidence>
<dbReference type="SUPFAM" id="SSF52490">
    <property type="entry name" value="Tubulin nucleotide-binding domain-like"/>
    <property type="match status" value="1"/>
</dbReference>
<dbReference type="CDD" id="cd02186">
    <property type="entry name" value="alpha_tubulin"/>
    <property type="match status" value="1"/>
</dbReference>
<dbReference type="GO" id="GO:0007017">
    <property type="term" value="P:microtubule-based process"/>
    <property type="evidence" value="ECO:0007669"/>
    <property type="project" value="InterPro"/>
</dbReference>
<dbReference type="OMA" id="AFYHWYL"/>
<keyword evidence="5" id="KW-0963">Cytoplasm</keyword>
<dbReference type="PRINTS" id="PR01161">
    <property type="entry name" value="TUBULIN"/>
</dbReference>
<feature type="domain" description="Tubulin/FtsZ 2-layer sandwich" evidence="17">
    <location>
        <begin position="244"/>
        <end position="389"/>
    </location>
</feature>
<dbReference type="GO" id="GO:0046872">
    <property type="term" value="F:metal ion binding"/>
    <property type="evidence" value="ECO:0007669"/>
    <property type="project" value="UniProtKB-KW"/>
</dbReference>
<dbReference type="InterPro" id="IPR017975">
    <property type="entry name" value="Tubulin_CS"/>
</dbReference>
<dbReference type="PROSITE" id="PS00227">
    <property type="entry name" value="TUBULIN"/>
    <property type="match status" value="1"/>
</dbReference>
<dbReference type="InterPro" id="IPR037103">
    <property type="entry name" value="Tubulin/FtsZ-like_C"/>
</dbReference>
<keyword evidence="8 15" id="KW-0547">Nucleotide-binding</keyword>
<keyword evidence="19" id="KW-1185">Reference proteome</keyword>
<dbReference type="InterPro" id="IPR008280">
    <property type="entry name" value="Tub_FtsZ_C"/>
</dbReference>
<evidence type="ECO:0000256" key="10">
    <source>
        <dbReference type="ARBA" id="ARBA00022842"/>
    </source>
</evidence>
<comment type="function">
    <text evidence="13 15">Tubulin is the major constituent of microtubules, a cylinder consisting of laterally associated linear protofilaments composed of alpha- and beta-tubulin heterodimers. Microtubules grow by the addition of GTP-tubulin dimers to the microtubule end, where a stabilizing cap forms. Below the cap, tubulin dimers are in GDP-bound state, owing to GTPase activity of alpha-tubulin.</text>
</comment>
<dbReference type="SUPFAM" id="SSF55307">
    <property type="entry name" value="Tubulin C-terminal domain-like"/>
    <property type="match status" value="1"/>
</dbReference>
<evidence type="ECO:0000256" key="2">
    <source>
        <dbReference type="ARBA" id="ARBA00004245"/>
    </source>
</evidence>
<evidence type="ECO:0000313" key="18">
    <source>
        <dbReference type="EnsemblMetazoa" id="XP_014252360.1"/>
    </source>
</evidence>
<accession>A0A8I6RU23</accession>
<dbReference type="SMART" id="SM00865">
    <property type="entry name" value="Tubulin_C"/>
    <property type="match status" value="1"/>
</dbReference>
<dbReference type="GeneID" id="106668271"/>
<keyword evidence="7" id="KW-0479">Metal-binding</keyword>
<evidence type="ECO:0000256" key="4">
    <source>
        <dbReference type="ARBA" id="ARBA00011747"/>
    </source>
</evidence>
<keyword evidence="10" id="KW-0460">Magnesium</keyword>
<comment type="catalytic activity">
    <reaction evidence="14">
        <text>GTP + H2O = GDP + phosphate + H(+)</text>
        <dbReference type="Rhea" id="RHEA:19669"/>
        <dbReference type="ChEBI" id="CHEBI:15377"/>
        <dbReference type="ChEBI" id="CHEBI:15378"/>
        <dbReference type="ChEBI" id="CHEBI:37565"/>
        <dbReference type="ChEBI" id="CHEBI:43474"/>
        <dbReference type="ChEBI" id="CHEBI:58189"/>
    </reaction>
    <physiologicalReaction direction="left-to-right" evidence="14">
        <dbReference type="Rhea" id="RHEA:19670"/>
    </physiologicalReaction>
</comment>
<dbReference type="GO" id="GO:0016787">
    <property type="term" value="F:hydrolase activity"/>
    <property type="evidence" value="ECO:0007669"/>
    <property type="project" value="UniProtKB-KW"/>
</dbReference>
<dbReference type="GO" id="GO:0005874">
    <property type="term" value="C:microtubule"/>
    <property type="evidence" value="ECO:0007669"/>
    <property type="project" value="UniProtKB-KW"/>
</dbReference>
<dbReference type="AlphaFoldDB" id="A0A8I6RU23"/>
<dbReference type="EnsemblMetazoa" id="XM_014396874.1">
    <property type="protein sequence ID" value="XP_014252360.1"/>
    <property type="gene ID" value="LOC106668271"/>
</dbReference>
<evidence type="ECO:0000256" key="14">
    <source>
        <dbReference type="ARBA" id="ARBA00049117"/>
    </source>
</evidence>
<comment type="subunit">
    <text evidence="4 15">Dimer of alpha and beta chains. A typical microtubule is a hollow water-filled tube with an outer diameter of 25 nm and an inner diameter of 15 nM. Alpha-beta heterodimers associate head-to-tail to form protofilaments running lengthwise along the microtubule wall with the beta-tubulin subunit facing the microtubule plus end conferring a structural polarity. Microtubules usually have 13 protofilaments but different protofilament numbers can be found in some organisms and specialized cells.</text>
</comment>
<dbReference type="PRINTS" id="PR01162">
    <property type="entry name" value="ALPHATUBULIN"/>
</dbReference>
<dbReference type="RefSeq" id="XP_014252360.1">
    <property type="nucleotide sequence ID" value="XM_014396874.1"/>
</dbReference>
<dbReference type="PANTHER" id="PTHR11588">
    <property type="entry name" value="TUBULIN"/>
    <property type="match status" value="1"/>
</dbReference>
<evidence type="ECO:0000256" key="3">
    <source>
        <dbReference type="ARBA" id="ARBA00009636"/>
    </source>
</evidence>
<keyword evidence="12" id="KW-0206">Cytoskeleton</keyword>
<dbReference type="GO" id="GO:0005525">
    <property type="term" value="F:GTP binding"/>
    <property type="evidence" value="ECO:0007669"/>
    <property type="project" value="UniProtKB-UniRule"/>
</dbReference>
<dbReference type="GO" id="GO:0005200">
    <property type="term" value="F:structural constituent of cytoskeleton"/>
    <property type="evidence" value="ECO:0007669"/>
    <property type="project" value="InterPro"/>
</dbReference>
<dbReference type="InterPro" id="IPR002452">
    <property type="entry name" value="Alpha_tubulin"/>
</dbReference>
<evidence type="ECO:0000256" key="6">
    <source>
        <dbReference type="ARBA" id="ARBA00022701"/>
    </source>
</evidence>
<feature type="domain" description="Tubulin/FtsZ GTPase" evidence="16">
    <location>
        <begin position="49"/>
        <end position="242"/>
    </location>
</feature>
<dbReference type="Gene3D" id="1.10.287.600">
    <property type="entry name" value="Helix hairpin bin"/>
    <property type="match status" value="1"/>
</dbReference>
<dbReference type="InterPro" id="IPR036525">
    <property type="entry name" value="Tubulin/FtsZ_GTPase_sf"/>
</dbReference>
<dbReference type="FunFam" id="3.40.50.1440:FF:000011">
    <property type="entry name" value="Tubulin alpha chain"/>
    <property type="match status" value="1"/>
</dbReference>
<dbReference type="Pfam" id="PF00091">
    <property type="entry name" value="Tubulin"/>
    <property type="match status" value="1"/>
</dbReference>
<comment type="subcellular location">
    <subcellularLocation>
        <location evidence="2">Cytoplasm</location>
        <location evidence="2">Cytoskeleton</location>
    </subcellularLocation>
</comment>
<dbReference type="InterPro" id="IPR018316">
    <property type="entry name" value="Tubulin/FtsZ_2-layer-sand-dom"/>
</dbReference>
<dbReference type="InterPro" id="IPR023123">
    <property type="entry name" value="Tubulin_C"/>
</dbReference>
<protein>
    <recommendedName>
        <fullName evidence="15">Tubulin alpha chain</fullName>
    </recommendedName>
</protein>
<comment type="similarity">
    <text evidence="3 15">Belongs to the tubulin family.</text>
</comment>
<evidence type="ECO:0000256" key="7">
    <source>
        <dbReference type="ARBA" id="ARBA00022723"/>
    </source>
</evidence>
<evidence type="ECO:0000256" key="11">
    <source>
        <dbReference type="ARBA" id="ARBA00023134"/>
    </source>
</evidence>
<evidence type="ECO:0000259" key="16">
    <source>
        <dbReference type="SMART" id="SM00864"/>
    </source>
</evidence>
<dbReference type="InterPro" id="IPR000217">
    <property type="entry name" value="Tubulin"/>
</dbReference>
<evidence type="ECO:0000256" key="13">
    <source>
        <dbReference type="ARBA" id="ARBA00034296"/>
    </source>
</evidence>
<dbReference type="SMART" id="SM00864">
    <property type="entry name" value="Tubulin"/>
    <property type="match status" value="1"/>
</dbReference>
<comment type="cofactor">
    <cofactor evidence="1">
        <name>Mg(2+)</name>
        <dbReference type="ChEBI" id="CHEBI:18420"/>
    </cofactor>
</comment>
<dbReference type="KEGG" id="clec:106668271"/>
<evidence type="ECO:0000256" key="15">
    <source>
        <dbReference type="RuleBase" id="RU000352"/>
    </source>
</evidence>
<proteinExistence type="inferred from homology"/>